<sequence length="108" mass="12679">MHSIIDREKNFECEDIIQALEECHKQGFMAKAFGKCTPVKQQLSMCLHETRMAEQRKKILQQREKIKSFEQKKKKLFEEEYGKDGYLKKVVEKEYELEHGKSQGGAPA</sequence>
<dbReference type="GO" id="GO:0005743">
    <property type="term" value="C:mitochondrial inner membrane"/>
    <property type="evidence" value="ECO:0007669"/>
    <property type="project" value="UniProtKB-SubCell"/>
</dbReference>
<keyword evidence="3" id="KW-0472">Membrane</keyword>
<dbReference type="Proteomes" id="UP000290900">
    <property type="component" value="Unassembled WGS sequence"/>
</dbReference>
<feature type="coiled-coil region" evidence="4">
    <location>
        <begin position="52"/>
        <end position="79"/>
    </location>
</feature>
<protein>
    <recommendedName>
        <fullName evidence="3">COX assembly mitochondrial protein</fullName>
    </recommendedName>
</protein>
<accession>A0A448YHU8</accession>
<comment type="subcellular location">
    <subcellularLocation>
        <location evidence="3">Mitochondrion inner membrane</location>
    </subcellularLocation>
</comment>
<keyword evidence="4" id="KW-0175">Coiled coil</keyword>
<proteinExistence type="inferred from homology"/>
<comment type="similarity">
    <text evidence="1 3">Belongs to the CMC family.</text>
</comment>
<name>A0A448YHU8_BRENA</name>
<comment type="function">
    <text evidence="3">Required for mitochondrial cytochrome c oxidase (COX) assembly and respiration.</text>
</comment>
<dbReference type="FunCoup" id="A0A448YHU8">
    <property type="interactions" value="70"/>
</dbReference>
<dbReference type="Pfam" id="PF08583">
    <property type="entry name" value="Cmc1"/>
    <property type="match status" value="1"/>
</dbReference>
<evidence type="ECO:0000313" key="6">
    <source>
        <dbReference type="Proteomes" id="UP000290900"/>
    </source>
</evidence>
<dbReference type="EMBL" id="CAACVR010000004">
    <property type="protein sequence ID" value="VEU20403.1"/>
    <property type="molecule type" value="Genomic_DNA"/>
</dbReference>
<dbReference type="STRING" id="13370.A0A448YHU8"/>
<dbReference type="AlphaFoldDB" id="A0A448YHU8"/>
<organism evidence="5 6">
    <name type="scientific">Brettanomyces naardenensis</name>
    <name type="common">Yeast</name>
    <dbReference type="NCBI Taxonomy" id="13370"/>
    <lineage>
        <taxon>Eukaryota</taxon>
        <taxon>Fungi</taxon>
        <taxon>Dikarya</taxon>
        <taxon>Ascomycota</taxon>
        <taxon>Saccharomycotina</taxon>
        <taxon>Pichiomycetes</taxon>
        <taxon>Pichiales</taxon>
        <taxon>Pichiaceae</taxon>
        <taxon>Brettanomyces</taxon>
    </lineage>
</organism>
<gene>
    <name evidence="5" type="ORF">BRENAR_LOCUS1138</name>
</gene>
<reference evidence="5 6" key="1">
    <citation type="submission" date="2018-12" db="EMBL/GenBank/DDBJ databases">
        <authorList>
            <person name="Tiukova I."/>
            <person name="Dainat J."/>
        </authorList>
    </citation>
    <scope>NUCLEOTIDE SEQUENCE [LARGE SCALE GENOMIC DNA]</scope>
</reference>
<dbReference type="OrthoDB" id="532630at2759"/>
<evidence type="ECO:0000256" key="4">
    <source>
        <dbReference type="SAM" id="Coils"/>
    </source>
</evidence>
<keyword evidence="3" id="KW-0999">Mitochondrion inner membrane</keyword>
<evidence type="ECO:0000313" key="5">
    <source>
        <dbReference type="EMBL" id="VEU20403.1"/>
    </source>
</evidence>
<dbReference type="InterPro" id="IPR013892">
    <property type="entry name" value="Cyt_c_biogenesis_Cmc1-like"/>
</dbReference>
<keyword evidence="3" id="KW-0496">Mitochondrion</keyword>
<dbReference type="InParanoid" id="A0A448YHU8"/>
<keyword evidence="2" id="KW-1015">Disulfide bond</keyword>
<keyword evidence="3" id="KW-0143">Chaperone</keyword>
<evidence type="ECO:0000256" key="1">
    <source>
        <dbReference type="ARBA" id="ARBA00007347"/>
    </source>
</evidence>
<keyword evidence="6" id="KW-1185">Reference proteome</keyword>
<evidence type="ECO:0000256" key="2">
    <source>
        <dbReference type="ARBA" id="ARBA00023157"/>
    </source>
</evidence>
<evidence type="ECO:0000256" key="3">
    <source>
        <dbReference type="RuleBase" id="RU364104"/>
    </source>
</evidence>